<evidence type="ECO:0000313" key="1">
    <source>
        <dbReference type="EMBL" id="VAW17945.1"/>
    </source>
</evidence>
<reference evidence="1" key="1">
    <citation type="submission" date="2018-06" db="EMBL/GenBank/DDBJ databases">
        <authorList>
            <person name="Zhirakovskaya E."/>
        </authorList>
    </citation>
    <scope>NUCLEOTIDE SEQUENCE</scope>
</reference>
<protein>
    <submittedName>
        <fullName evidence="1">Uncharacterized protein</fullName>
    </submittedName>
</protein>
<organism evidence="1">
    <name type="scientific">hydrothermal vent metagenome</name>
    <dbReference type="NCBI Taxonomy" id="652676"/>
    <lineage>
        <taxon>unclassified sequences</taxon>
        <taxon>metagenomes</taxon>
        <taxon>ecological metagenomes</taxon>
    </lineage>
</organism>
<dbReference type="EMBL" id="UOEL01000147">
    <property type="protein sequence ID" value="VAW17945.1"/>
    <property type="molecule type" value="Genomic_DNA"/>
</dbReference>
<dbReference type="AlphaFoldDB" id="A0A3B0TH20"/>
<proteinExistence type="predicted"/>
<accession>A0A3B0TH20</accession>
<sequence>MEIVSQTQNTLQQTKKEVGFAQLQKCSFSGETADFYIGLSGIGTSNSVRIVGAVCNDMVETAIVKLLGQGSDDVKWPVILDMNKKLLYHSHEAHKKGFSAILGWKEYLSNTL</sequence>
<gene>
    <name evidence="1" type="ORF">MNBD_BACTEROID03-1999</name>
</gene>
<name>A0A3B0TH20_9ZZZZ</name>